<sequence>MQAADPGAMTVPNPRATSPCWAEARLAKSAIAKRVAKPANFLKWNLLYVSFLAVKMPPPGCWMQAHGRRTYDNSRKAQIQTAWPRGSPGDNTASQQQEGRAAVLHAKHRMRQFLNLDETIY</sequence>
<gene>
    <name evidence="1" type="ORF">SBA1_270030</name>
</gene>
<accession>A0A2U3KI18</accession>
<name>A0A2U3KI18_9BACT</name>
<dbReference type="EMBL" id="OMOD01000119">
    <property type="protein sequence ID" value="SPF39315.1"/>
    <property type="molecule type" value="Genomic_DNA"/>
</dbReference>
<organism evidence="1 2">
    <name type="scientific">Candidatus Sulfotelmatobacter kueseliae</name>
    <dbReference type="NCBI Taxonomy" id="2042962"/>
    <lineage>
        <taxon>Bacteria</taxon>
        <taxon>Pseudomonadati</taxon>
        <taxon>Acidobacteriota</taxon>
        <taxon>Terriglobia</taxon>
        <taxon>Terriglobales</taxon>
        <taxon>Candidatus Korobacteraceae</taxon>
        <taxon>Candidatus Sulfotelmatobacter</taxon>
    </lineage>
</organism>
<reference evidence="2" key="1">
    <citation type="submission" date="2018-02" db="EMBL/GenBank/DDBJ databases">
        <authorList>
            <person name="Hausmann B."/>
        </authorList>
    </citation>
    <scope>NUCLEOTIDE SEQUENCE [LARGE SCALE GENOMIC DNA]</scope>
    <source>
        <strain evidence="2">Peat soil MAG SbA1</strain>
    </source>
</reference>
<protein>
    <submittedName>
        <fullName evidence="1">Uncharacterized protein</fullName>
    </submittedName>
</protein>
<dbReference type="Proteomes" id="UP000238701">
    <property type="component" value="Unassembled WGS sequence"/>
</dbReference>
<evidence type="ECO:0000313" key="2">
    <source>
        <dbReference type="Proteomes" id="UP000238701"/>
    </source>
</evidence>
<evidence type="ECO:0000313" key="1">
    <source>
        <dbReference type="EMBL" id="SPF39315.1"/>
    </source>
</evidence>
<dbReference type="AlphaFoldDB" id="A0A2U3KI18"/>
<proteinExistence type="predicted"/>